<accession>A0A1G8TBQ9</accession>
<evidence type="ECO:0000313" key="2">
    <source>
        <dbReference type="Proteomes" id="UP000199155"/>
    </source>
</evidence>
<keyword evidence="2" id="KW-1185">Reference proteome</keyword>
<evidence type="ECO:0000313" key="1">
    <source>
        <dbReference type="EMBL" id="SDJ39019.1"/>
    </source>
</evidence>
<dbReference type="EMBL" id="FNFF01000001">
    <property type="protein sequence ID" value="SDJ39019.1"/>
    <property type="molecule type" value="Genomic_DNA"/>
</dbReference>
<protein>
    <recommendedName>
        <fullName evidence="3">DUF2877 domain-containing protein</fullName>
    </recommendedName>
</protein>
<dbReference type="OrthoDB" id="4933449at2"/>
<proteinExistence type="predicted"/>
<sequence>MSPEESIPGARGCAVLPVRSGDAALLRSLRSTVGEGVVHSVFSRVVNLLTPQDRLIALAVRGAGHAPRTLTADVTDWTGYGIEAGRRVRFARGSLTLELPHKRLRLTLDGARLWCPDTPSLAHLAPAELAAAAAHLDRLNRAHGALGGMLGATPGAGPMEAAVATALAKGRTGFTAAVPTGDPARIRTAVLSLLGLGPGLTPAGDDFLTGAALVAALPGSALAAFVPVLKDVLDAHPGRTTDLSLATLREAADGRARAELLDLLRLLAERAAPRQLDVPVRKVLAAGHTSGSDTLSGLTAGLHLEEELRGSL</sequence>
<gene>
    <name evidence="1" type="ORF">SAMN05421806_101175</name>
</gene>
<reference evidence="1 2" key="1">
    <citation type="submission" date="2016-10" db="EMBL/GenBank/DDBJ databases">
        <authorList>
            <person name="de Groot N.N."/>
        </authorList>
    </citation>
    <scope>NUCLEOTIDE SEQUENCE [LARGE SCALE GENOMIC DNA]</scope>
    <source>
        <strain evidence="1 2">CGMCC 4.5727</strain>
    </source>
</reference>
<evidence type="ECO:0008006" key="3">
    <source>
        <dbReference type="Google" id="ProtNLM"/>
    </source>
</evidence>
<dbReference type="RefSeq" id="WP_093606686.1">
    <property type="nucleotide sequence ID" value="NZ_FNFF01000001.1"/>
</dbReference>
<dbReference type="InterPro" id="IPR021530">
    <property type="entry name" value="AllH-like"/>
</dbReference>
<dbReference type="Proteomes" id="UP000199155">
    <property type="component" value="Unassembled WGS sequence"/>
</dbReference>
<dbReference type="AlphaFoldDB" id="A0A1G8TBQ9"/>
<dbReference type="STRING" id="417292.SAMN05421806_101175"/>
<name>A0A1G8TBQ9_9ACTN</name>
<dbReference type="Pfam" id="PF11392">
    <property type="entry name" value="AllH"/>
    <property type="match status" value="1"/>
</dbReference>
<organism evidence="1 2">
    <name type="scientific">Streptomyces indicus</name>
    <dbReference type="NCBI Taxonomy" id="417292"/>
    <lineage>
        <taxon>Bacteria</taxon>
        <taxon>Bacillati</taxon>
        <taxon>Actinomycetota</taxon>
        <taxon>Actinomycetes</taxon>
        <taxon>Kitasatosporales</taxon>
        <taxon>Streptomycetaceae</taxon>
        <taxon>Streptomyces</taxon>
    </lineage>
</organism>